<proteinExistence type="predicted"/>
<protein>
    <submittedName>
        <fullName evidence="1">Uncharacterized protein</fullName>
    </submittedName>
</protein>
<dbReference type="Proteomes" id="UP000020529">
    <property type="component" value="Unassembled WGS sequence"/>
</dbReference>
<dbReference type="EMBL" id="JGCY01000156">
    <property type="protein sequence ID" value="EXY76456.1"/>
    <property type="molecule type" value="Genomic_DNA"/>
</dbReference>
<dbReference type="PATRIC" id="fig|1339315.3.peg.527"/>
<sequence>MKSEGFKKREIKNNLKKINAMRTKTLYRCDAQKIDISRFPNFHITGSITGMKKLYYGKNALLVRCGSWIYNVSSEPEVYYNIAH</sequence>
<accession>A0A015TZT0</accession>
<evidence type="ECO:0000313" key="2">
    <source>
        <dbReference type="Proteomes" id="UP000020529"/>
    </source>
</evidence>
<evidence type="ECO:0000313" key="1">
    <source>
        <dbReference type="EMBL" id="EXY76456.1"/>
    </source>
</evidence>
<comment type="caution">
    <text evidence="1">The sequence shown here is derived from an EMBL/GenBank/DDBJ whole genome shotgun (WGS) entry which is preliminary data.</text>
</comment>
<gene>
    <name evidence="1" type="ORF">M124_4612</name>
</gene>
<dbReference type="AlphaFoldDB" id="A0A015TZT0"/>
<reference evidence="1 2" key="1">
    <citation type="submission" date="2014-02" db="EMBL/GenBank/DDBJ databases">
        <authorList>
            <person name="Sears C."/>
            <person name="Carroll K."/>
            <person name="Sack B.R."/>
            <person name="Qadri F."/>
            <person name="Myers L.L."/>
            <person name="Chung G.-T."/>
            <person name="Escheverria P."/>
            <person name="Fraser C.M."/>
            <person name="Sadzewicz L."/>
            <person name="Shefchek K.A."/>
            <person name="Tallon L."/>
            <person name="Das S.P."/>
            <person name="Daugherty S."/>
            <person name="Mongodin E.F."/>
        </authorList>
    </citation>
    <scope>NUCLEOTIDE SEQUENCE [LARGE SCALE GENOMIC DNA]</scope>
    <source>
        <strain evidence="2">3988T(B)14</strain>
    </source>
</reference>
<name>A0A015TZT0_BACFG</name>
<organism evidence="1 2">
    <name type="scientific">Bacteroides fragilis str. 3988T(B)14</name>
    <dbReference type="NCBI Taxonomy" id="1339315"/>
    <lineage>
        <taxon>Bacteria</taxon>
        <taxon>Pseudomonadati</taxon>
        <taxon>Bacteroidota</taxon>
        <taxon>Bacteroidia</taxon>
        <taxon>Bacteroidales</taxon>
        <taxon>Bacteroidaceae</taxon>
        <taxon>Bacteroides</taxon>
    </lineage>
</organism>